<feature type="transmembrane region" description="Helical" evidence="1">
    <location>
        <begin position="23"/>
        <end position="48"/>
    </location>
</feature>
<accession>A0AAW7Z7J9</accession>
<keyword evidence="4" id="KW-1185">Reference proteome</keyword>
<reference evidence="3" key="2">
    <citation type="submission" date="2023-07" db="EMBL/GenBank/DDBJ databases">
        <title>Genome content predicts the carbon catabolic preferences of heterotrophic bacteria.</title>
        <authorList>
            <person name="Gralka M."/>
        </authorList>
    </citation>
    <scope>NUCLEOTIDE SEQUENCE</scope>
    <source>
        <strain evidence="3">F2M12</strain>
    </source>
</reference>
<keyword evidence="1" id="KW-1133">Transmembrane helix</keyword>
<evidence type="ECO:0000313" key="3">
    <source>
        <dbReference type="EMBL" id="MDO6579519.1"/>
    </source>
</evidence>
<evidence type="ECO:0000313" key="2">
    <source>
        <dbReference type="EMBL" id="AMJ74192.1"/>
    </source>
</evidence>
<reference evidence="2 4" key="1">
    <citation type="submission" date="2015-12" db="EMBL/GenBank/DDBJ databases">
        <title>Intraspecies pangenome expansion in the marine bacterium Alteromonas.</title>
        <authorList>
            <person name="Lopez-Perez M."/>
            <person name="Rodriguez-Valera F."/>
        </authorList>
    </citation>
    <scope>NUCLEOTIDE SEQUENCE [LARGE SCALE GENOMIC DNA]</scope>
    <source>
        <strain evidence="2 4">LMG 21861</strain>
    </source>
</reference>
<evidence type="ECO:0000256" key="1">
    <source>
        <dbReference type="SAM" id="Phobius"/>
    </source>
</evidence>
<feature type="transmembrane region" description="Helical" evidence="1">
    <location>
        <begin position="75"/>
        <end position="93"/>
    </location>
</feature>
<dbReference type="EMBL" id="CP013926">
    <property type="protein sequence ID" value="AMJ74192.1"/>
    <property type="molecule type" value="Genomic_DNA"/>
</dbReference>
<feature type="transmembrane region" description="Helical" evidence="1">
    <location>
        <begin position="105"/>
        <end position="130"/>
    </location>
</feature>
<dbReference type="Proteomes" id="UP001170717">
    <property type="component" value="Unassembled WGS sequence"/>
</dbReference>
<keyword evidence="1" id="KW-0812">Transmembrane</keyword>
<organism evidence="3 5">
    <name type="scientific">Alteromonas stellipolaris</name>
    <dbReference type="NCBI Taxonomy" id="233316"/>
    <lineage>
        <taxon>Bacteria</taxon>
        <taxon>Pseudomonadati</taxon>
        <taxon>Pseudomonadota</taxon>
        <taxon>Gammaproteobacteria</taxon>
        <taxon>Alteromonadales</taxon>
        <taxon>Alteromonadaceae</taxon>
        <taxon>Alteromonas/Salinimonas group</taxon>
        <taxon>Alteromonas</taxon>
    </lineage>
</organism>
<gene>
    <name evidence="2" type="ORF">AVL57_09550</name>
    <name evidence="3" type="ORF">Q4527_19125</name>
</gene>
<dbReference type="RefSeq" id="WP_057792875.1">
    <property type="nucleotide sequence ID" value="NZ_CAXIBE010000015.1"/>
</dbReference>
<evidence type="ECO:0000313" key="5">
    <source>
        <dbReference type="Proteomes" id="UP001170717"/>
    </source>
</evidence>
<keyword evidence="1" id="KW-0472">Membrane</keyword>
<dbReference type="KEGG" id="asq:AVL57_09550"/>
<dbReference type="AlphaFoldDB" id="A0AAW7Z7J9"/>
<dbReference type="Proteomes" id="UP000056750">
    <property type="component" value="Chromosome"/>
</dbReference>
<protein>
    <submittedName>
        <fullName evidence="3">Uncharacterized protein</fullName>
    </submittedName>
</protein>
<proteinExistence type="predicted"/>
<dbReference type="GeneID" id="83257936"/>
<dbReference type="EMBL" id="JAUOQI010000021">
    <property type="protein sequence ID" value="MDO6579519.1"/>
    <property type="molecule type" value="Genomic_DNA"/>
</dbReference>
<name>A0AAW7Z7J9_9ALTE</name>
<evidence type="ECO:0000313" key="4">
    <source>
        <dbReference type="Proteomes" id="UP000056750"/>
    </source>
</evidence>
<sequence>MGNKYNPYGVEERRSRPRTETNFFRVMLALNVIGWLALVVTLVLFHFARPDFISGVQEYWGIEGDTGWSAEYVKAMQIMLQVCLLVSLVSIVMRARRSRRQGDQFGFNLFVLASIAVISLITLATTMGAAT</sequence>